<proteinExistence type="predicted"/>
<dbReference type="EMBL" id="SUNJ01002213">
    <property type="protein sequence ID" value="TPP66154.1"/>
    <property type="molecule type" value="Genomic_DNA"/>
</dbReference>
<gene>
    <name evidence="1" type="ORF">FGIG_09404</name>
</gene>
<protein>
    <submittedName>
        <fullName evidence="1">Uncharacterized protein</fullName>
    </submittedName>
</protein>
<name>A0A504YXD0_FASGI</name>
<evidence type="ECO:0000313" key="1">
    <source>
        <dbReference type="EMBL" id="TPP66154.1"/>
    </source>
</evidence>
<accession>A0A504YXD0</accession>
<sequence>MCVQLVDYNDTTDTVDFSGVSDGQMHVYPMSSWQWYGIHQLQPNKSYSVGREVFKVTFVGNNTDNLFSQSGSVRVQFTGGRVQFTDREHVAGWCI</sequence>
<dbReference type="AlphaFoldDB" id="A0A504YXD0"/>
<organism evidence="1 2">
    <name type="scientific">Fasciola gigantica</name>
    <name type="common">Giant liver fluke</name>
    <dbReference type="NCBI Taxonomy" id="46835"/>
    <lineage>
        <taxon>Eukaryota</taxon>
        <taxon>Metazoa</taxon>
        <taxon>Spiralia</taxon>
        <taxon>Lophotrochozoa</taxon>
        <taxon>Platyhelminthes</taxon>
        <taxon>Trematoda</taxon>
        <taxon>Digenea</taxon>
        <taxon>Plagiorchiida</taxon>
        <taxon>Echinostomata</taxon>
        <taxon>Echinostomatoidea</taxon>
        <taxon>Fasciolidae</taxon>
        <taxon>Fasciola</taxon>
    </lineage>
</organism>
<reference evidence="1 2" key="1">
    <citation type="submission" date="2019-04" db="EMBL/GenBank/DDBJ databases">
        <title>Annotation for the trematode Fasciola gigantica.</title>
        <authorList>
            <person name="Choi Y.-J."/>
        </authorList>
    </citation>
    <scope>NUCLEOTIDE SEQUENCE [LARGE SCALE GENOMIC DNA]</scope>
    <source>
        <strain evidence="1">Uganda_cow_1</strain>
    </source>
</reference>
<comment type="caution">
    <text evidence="1">The sequence shown here is derived from an EMBL/GenBank/DDBJ whole genome shotgun (WGS) entry which is preliminary data.</text>
</comment>
<keyword evidence="2" id="KW-1185">Reference proteome</keyword>
<evidence type="ECO:0000313" key="2">
    <source>
        <dbReference type="Proteomes" id="UP000316759"/>
    </source>
</evidence>
<dbReference type="Proteomes" id="UP000316759">
    <property type="component" value="Unassembled WGS sequence"/>
</dbReference>